<feature type="compositionally biased region" description="Basic and acidic residues" evidence="1">
    <location>
        <begin position="307"/>
        <end position="361"/>
    </location>
</feature>
<keyword evidence="5" id="KW-1185">Reference proteome</keyword>
<dbReference type="STRING" id="542832.A0A3M6V6Z7"/>
<feature type="region of interest" description="Disordered" evidence="1">
    <location>
        <begin position="161"/>
        <end position="361"/>
    </location>
</feature>
<feature type="compositionally biased region" description="Polar residues" evidence="1">
    <location>
        <begin position="292"/>
        <end position="306"/>
    </location>
</feature>
<evidence type="ECO:0000313" key="5">
    <source>
        <dbReference type="Proteomes" id="UP000282087"/>
    </source>
</evidence>
<dbReference type="EMBL" id="QLLG01000619">
    <property type="protein sequence ID" value="RMX62465.1"/>
    <property type="molecule type" value="Genomic_DNA"/>
</dbReference>
<feature type="region of interest" description="Disordered" evidence="1">
    <location>
        <begin position="417"/>
        <end position="436"/>
    </location>
</feature>
<dbReference type="AlphaFoldDB" id="A0A3M6V6Z7"/>
<dbReference type="VEuPathDB" id="FungiDB:DD237_008381"/>
<gene>
    <name evidence="4" type="ORF">DD238_008331</name>
</gene>
<evidence type="ECO:0000313" key="4">
    <source>
        <dbReference type="EMBL" id="RMX62465.1"/>
    </source>
</evidence>
<dbReference type="InterPro" id="IPR003609">
    <property type="entry name" value="Pan_app"/>
</dbReference>
<accession>A0A3M6V6Z7</accession>
<evidence type="ECO:0000259" key="3">
    <source>
        <dbReference type="PROSITE" id="PS50948"/>
    </source>
</evidence>
<comment type="caution">
    <text evidence="4">The sequence shown here is derived from an EMBL/GenBank/DDBJ whole genome shotgun (WGS) entry which is preliminary data.</text>
</comment>
<sequence length="635" mass="66741">MTSRSLAIAGILAASLASADVPISVQYDATYSLPESRGLSCSGDGAKPAGTNCPKAGDVATADCMPYLLSYSGAVCVAPVDAECVLVIDNTWGCAFPQRAYSSAADAVTSKGHTGEEAKHEKTQIAPLGLNCDIASDEKIPGIYGSMTTSTTEIVNHGHMNSEGTHHGHTSTKGASHGHMNSKGKHYDHMTTEDSKHSHINSKGGDHGHMAAGTAKEGNHGHMKSENNDHDHMKSNGGDHGHMKSNGGDHGHMKSENNTHGHMKSEGGDHGHTKSNGEDHGKMKSENDNNGHMKSYSGGNVKSVNDNNDHMKSEGGDHGNMKSNNDDHGHMKSEGGDHGHMKSEGGDHGNMKPNNDNHGHIKSDFNEYGHMKSVGGDHGNMKFENNDHGHIKTNGGDHGHMTTGISEGYYHGHISSEDASHGHMSSEGGNYGSKSLTAGDAKVTGHYEPGVTEHDSTRHYTPGFTHDGMIEHHESSGHYKNTEAHTMKSSSYPSKDITGTYHTNGSKDTHPTDATKLGGTGNMTAPCDTIASGNTTKTPVDRPASTNLTLATQCDNIGDEGGLQVNAGVQFLNLGVIVSVGADSVQACCNACVNTSLCVAFNFQPLLVTNVCILTNSTIGLTAGEPTWQAGIVNV</sequence>
<feature type="region of interest" description="Disordered" evidence="1">
    <location>
        <begin position="483"/>
        <end position="520"/>
    </location>
</feature>
<evidence type="ECO:0000256" key="1">
    <source>
        <dbReference type="SAM" id="MobiDB-lite"/>
    </source>
</evidence>
<reference evidence="4 5" key="1">
    <citation type="submission" date="2018-06" db="EMBL/GenBank/DDBJ databases">
        <title>Comparative genomics of downy mildews reveals potential adaptations to biotrophy.</title>
        <authorList>
            <person name="Fletcher K."/>
            <person name="Klosterman S.J."/>
            <person name="Derevnina L."/>
            <person name="Martin F."/>
            <person name="Koike S."/>
            <person name="Reyes Chin-Wo S."/>
            <person name="Mou B."/>
            <person name="Michelmore R."/>
        </authorList>
    </citation>
    <scope>NUCLEOTIDE SEQUENCE [LARGE SCALE GENOMIC DNA]</scope>
    <source>
        <strain evidence="4 5">R14</strain>
    </source>
</reference>
<name>A0A3M6V6Z7_9STRA</name>
<keyword evidence="2" id="KW-0732">Signal</keyword>
<feature type="chain" id="PRO_5018295104" description="Apple domain-containing protein" evidence="2">
    <location>
        <begin position="20"/>
        <end position="635"/>
    </location>
</feature>
<dbReference type="VEuPathDB" id="FungiDB:DD237_003410"/>
<evidence type="ECO:0000256" key="2">
    <source>
        <dbReference type="SAM" id="SignalP"/>
    </source>
</evidence>
<protein>
    <recommendedName>
        <fullName evidence="3">Apple domain-containing protein</fullName>
    </recommendedName>
</protein>
<proteinExistence type="predicted"/>
<feature type="compositionally biased region" description="Basic and acidic residues" evidence="1">
    <location>
        <begin position="217"/>
        <end position="291"/>
    </location>
</feature>
<dbReference type="PROSITE" id="PS50948">
    <property type="entry name" value="PAN"/>
    <property type="match status" value="1"/>
</dbReference>
<organism evidence="4 5">
    <name type="scientific">Peronospora effusa</name>
    <dbReference type="NCBI Taxonomy" id="542832"/>
    <lineage>
        <taxon>Eukaryota</taxon>
        <taxon>Sar</taxon>
        <taxon>Stramenopiles</taxon>
        <taxon>Oomycota</taxon>
        <taxon>Peronosporomycetes</taxon>
        <taxon>Peronosporales</taxon>
        <taxon>Peronosporaceae</taxon>
        <taxon>Peronospora</taxon>
    </lineage>
</organism>
<dbReference type="Proteomes" id="UP000282087">
    <property type="component" value="Unassembled WGS sequence"/>
</dbReference>
<feature type="compositionally biased region" description="Basic and acidic residues" evidence="1">
    <location>
        <begin position="185"/>
        <end position="197"/>
    </location>
</feature>
<feature type="signal peptide" evidence="2">
    <location>
        <begin position="1"/>
        <end position="19"/>
    </location>
</feature>
<feature type="domain" description="Apple" evidence="3">
    <location>
        <begin position="554"/>
        <end position="635"/>
    </location>
</feature>